<evidence type="ECO:0000256" key="14">
    <source>
        <dbReference type="ARBA" id="ARBA00049473"/>
    </source>
</evidence>
<dbReference type="NCBIfam" id="TIGR00232">
    <property type="entry name" value="tktlase_bact"/>
    <property type="match status" value="1"/>
</dbReference>
<dbReference type="FunFam" id="3.40.50.970:FF:000045">
    <property type="entry name" value="Transketolase"/>
    <property type="match status" value="1"/>
</dbReference>
<dbReference type="Pfam" id="PF00456">
    <property type="entry name" value="Transketolase_N"/>
    <property type="match status" value="1"/>
</dbReference>
<dbReference type="Gene3D" id="3.40.50.970">
    <property type="match status" value="2"/>
</dbReference>
<evidence type="ECO:0000256" key="3">
    <source>
        <dbReference type="ARBA" id="ARBA00001941"/>
    </source>
</evidence>
<dbReference type="CDD" id="cd02012">
    <property type="entry name" value="TPP_TK"/>
    <property type="match status" value="1"/>
</dbReference>
<feature type="binding site" evidence="17">
    <location>
        <position position="385"/>
    </location>
    <ligand>
        <name>substrate</name>
    </ligand>
</feature>
<comment type="cofactor">
    <cofactor evidence="19">
        <name>Mg(2+)</name>
        <dbReference type="ChEBI" id="CHEBI:18420"/>
    </cofactor>
    <text evidence="19">Binds 1 Mg(2+) ion per subunit. Can also utilize other divalent metal cations, such as Ca(2+), Mn(2+) and Co(2+).</text>
</comment>
<evidence type="ECO:0000259" key="21">
    <source>
        <dbReference type="SMART" id="SM00861"/>
    </source>
</evidence>
<dbReference type="SMART" id="SM00861">
    <property type="entry name" value="Transket_pyr"/>
    <property type="match status" value="1"/>
</dbReference>
<evidence type="ECO:0000256" key="15">
    <source>
        <dbReference type="NCBIfam" id="TIGR00232"/>
    </source>
</evidence>
<feature type="binding site" evidence="18">
    <location>
        <position position="191"/>
    </location>
    <ligand>
        <name>thiamine diphosphate</name>
        <dbReference type="ChEBI" id="CHEBI:58937"/>
    </ligand>
</feature>
<feature type="site" description="Important for catalytic activity" evidence="20">
    <location>
        <position position="267"/>
    </location>
</feature>
<feature type="binding site" evidence="17">
    <location>
        <position position="32"/>
    </location>
    <ligand>
        <name>substrate</name>
    </ligand>
</feature>
<dbReference type="Pfam" id="PF02779">
    <property type="entry name" value="Transket_pyr"/>
    <property type="match status" value="1"/>
</dbReference>
<feature type="binding site" evidence="17">
    <location>
        <position position="474"/>
    </location>
    <ligand>
        <name>substrate</name>
    </ligand>
</feature>
<dbReference type="FunFam" id="3.40.50.920:FF:000003">
    <property type="entry name" value="Transketolase"/>
    <property type="match status" value="1"/>
</dbReference>
<feature type="binding site" evidence="17">
    <location>
        <position position="358"/>
    </location>
    <ligand>
        <name>substrate</name>
    </ligand>
</feature>
<feature type="active site" description="Proton donor" evidence="16">
    <location>
        <position position="412"/>
    </location>
</feature>
<dbReference type="GO" id="GO:0004802">
    <property type="term" value="F:transketolase activity"/>
    <property type="evidence" value="ECO:0007669"/>
    <property type="project" value="UniProtKB-UniRule"/>
</dbReference>
<organism evidence="22 23">
    <name type="scientific">Virgibacillus necropolis</name>
    <dbReference type="NCBI Taxonomy" id="163877"/>
    <lineage>
        <taxon>Bacteria</taxon>
        <taxon>Bacillati</taxon>
        <taxon>Bacillota</taxon>
        <taxon>Bacilli</taxon>
        <taxon>Bacillales</taxon>
        <taxon>Bacillaceae</taxon>
        <taxon>Virgibacillus</taxon>
    </lineage>
</organism>
<accession>A0A221M9I2</accession>
<dbReference type="FunFam" id="3.40.50.970:FF:000004">
    <property type="entry name" value="Transketolase"/>
    <property type="match status" value="1"/>
</dbReference>
<dbReference type="Proteomes" id="UP000204391">
    <property type="component" value="Chromosome"/>
</dbReference>
<dbReference type="Pfam" id="PF22613">
    <property type="entry name" value="Transketolase_C_1"/>
    <property type="match status" value="1"/>
</dbReference>
<dbReference type="GO" id="GO:0005829">
    <property type="term" value="C:cytosol"/>
    <property type="evidence" value="ECO:0007669"/>
    <property type="project" value="TreeGrafter"/>
</dbReference>
<evidence type="ECO:0000256" key="1">
    <source>
        <dbReference type="ARBA" id="ARBA00001913"/>
    </source>
</evidence>
<proteinExistence type="inferred from homology"/>
<feature type="binding site" evidence="18">
    <location>
        <position position="72"/>
    </location>
    <ligand>
        <name>thiamine diphosphate</name>
        <dbReference type="ChEBI" id="CHEBI:58937"/>
    </ligand>
</feature>
<feature type="binding site" evidence="17">
    <location>
        <position position="462"/>
    </location>
    <ligand>
        <name>substrate</name>
    </ligand>
</feature>
<evidence type="ECO:0000256" key="4">
    <source>
        <dbReference type="ARBA" id="ARBA00002931"/>
    </source>
</evidence>
<evidence type="ECO:0000313" key="22">
    <source>
        <dbReference type="EMBL" id="ASN04303.1"/>
    </source>
</evidence>
<dbReference type="PANTHER" id="PTHR43522:SF2">
    <property type="entry name" value="TRANSKETOLASE 1-RELATED"/>
    <property type="match status" value="1"/>
</dbReference>
<evidence type="ECO:0000256" key="7">
    <source>
        <dbReference type="ARBA" id="ARBA00013152"/>
    </source>
</evidence>
<feature type="domain" description="Transketolase-like pyrimidine-binding" evidence="21">
    <location>
        <begin position="355"/>
        <end position="526"/>
    </location>
</feature>
<comment type="similarity">
    <text evidence="5">Belongs to the transketolase family.</text>
</comment>
<evidence type="ECO:0000256" key="6">
    <source>
        <dbReference type="ARBA" id="ARBA00011738"/>
    </source>
</evidence>
<dbReference type="SUPFAM" id="SSF52922">
    <property type="entry name" value="TK C-terminal domain-like"/>
    <property type="match status" value="1"/>
</dbReference>
<comment type="subunit">
    <text evidence="6">Homodimer.</text>
</comment>
<protein>
    <recommendedName>
        <fullName evidence="8 15">Transketolase</fullName>
        <ecNumber evidence="7 15">2.2.1.1</ecNumber>
    </recommendedName>
</protein>
<dbReference type="Gene3D" id="3.40.50.920">
    <property type="match status" value="1"/>
</dbReference>
<feature type="binding site" evidence="18">
    <location>
        <begin position="120"/>
        <end position="122"/>
    </location>
    <ligand>
        <name>thiamine diphosphate</name>
        <dbReference type="ChEBI" id="CHEBI:58937"/>
    </ligand>
</feature>
<evidence type="ECO:0000256" key="18">
    <source>
        <dbReference type="PIRSR" id="PIRSR605478-3"/>
    </source>
</evidence>
<keyword evidence="13 18" id="KW-0786">Thiamine pyrophosphate</keyword>
<evidence type="ECO:0000256" key="16">
    <source>
        <dbReference type="PIRSR" id="PIRSR605478-1"/>
    </source>
</evidence>
<evidence type="ECO:0000256" key="11">
    <source>
        <dbReference type="ARBA" id="ARBA00022837"/>
    </source>
</evidence>
<evidence type="ECO:0000256" key="10">
    <source>
        <dbReference type="ARBA" id="ARBA00022723"/>
    </source>
</evidence>
<evidence type="ECO:0000256" key="8">
    <source>
        <dbReference type="ARBA" id="ARBA00016662"/>
    </source>
</evidence>
<dbReference type="GO" id="GO:0006098">
    <property type="term" value="P:pentose-phosphate shunt"/>
    <property type="evidence" value="ECO:0007669"/>
    <property type="project" value="TreeGrafter"/>
</dbReference>
<keyword evidence="23" id="KW-1185">Reference proteome</keyword>
<dbReference type="InterPro" id="IPR005474">
    <property type="entry name" value="Transketolase_N"/>
</dbReference>
<dbReference type="KEGG" id="vne:CFK40_04400"/>
<evidence type="ECO:0000256" key="5">
    <source>
        <dbReference type="ARBA" id="ARBA00007131"/>
    </source>
</evidence>
<feature type="binding site" evidence="19">
    <location>
        <position position="191"/>
    </location>
    <ligand>
        <name>Mg(2+)</name>
        <dbReference type="ChEBI" id="CHEBI:18420"/>
    </ligand>
</feature>
<evidence type="ECO:0000256" key="20">
    <source>
        <dbReference type="PIRSR" id="PIRSR605478-5"/>
    </source>
</evidence>
<dbReference type="SUPFAM" id="SSF52518">
    <property type="entry name" value="Thiamin diphosphate-binding fold (THDP-binding)"/>
    <property type="match status" value="2"/>
</dbReference>
<dbReference type="GO" id="GO:0046872">
    <property type="term" value="F:metal ion binding"/>
    <property type="evidence" value="ECO:0007669"/>
    <property type="project" value="UniProtKB-KW"/>
</dbReference>
<dbReference type="InterPro" id="IPR029061">
    <property type="entry name" value="THDP-binding"/>
</dbReference>
<evidence type="ECO:0000256" key="13">
    <source>
        <dbReference type="ARBA" id="ARBA00023052"/>
    </source>
</evidence>
<dbReference type="AlphaFoldDB" id="A0A221M9I2"/>
<name>A0A221M9I2_9BACI</name>
<comment type="function">
    <text evidence="4">Catalyzes the transfer of a two-carbon ketol group from a ketose donor to an aldose acceptor, via a covalent intermediate with the cofactor thiamine pyrophosphate.</text>
</comment>
<sequence>MKTLTQENVAELSIATIRTLSIDSVEHAKHGHLGMPLGSAPMAYKLFKDVMKHNPKNPKWYDRDRFILTSGHGSILLYTLLHLSGYNVSIEDLKEFRQLGSITPGHPEVDVTPGVEATTGPLGQGISTTVGFAIAERNLAHTYNKEDISIVDHYTYTICGDGDLMEGVAQEAMSLAGHLGLGKLIVLYDSNDVCSDGFVSDSNTEDVQKKYEAMGWQTLYVEDGNDISAVQQAIDSAKTETNKPSLIEVKNIIGFGSPNFGGTAAIHSNPVGDDESKLIKQAYKWLHEEKFFIPEEVKEDFAEIVSKGSEVEKDWNNRFKDYQGKYPELAKQFIDSMDNKVEIEDVKLEFTEDKMATRAASGKVLNSLAKQIPSLIGGSADLASSNKTTIDGNTFMTKGDYKGPNIHFGIREFSMASIVNGLALHGGVKGYSGTFLVFADYMKAAIRMSAIINRPVTYVFTHDSIMLGQDGPTHQPVEQLASLRATPNLNVIRPADANETKAAWSIAINSKGTPTAIILGRHDVPVLPHASVEGVKRGAYIISEGKDELSGIIIASGSEVELALKAQQLLEKDGVSINVVSMPSWELFNQQDMDYKNQVLPPVITNKLVVEMGSPIGWREYVGPKGEIWGIDDFGESGNGNALAEKLGFTSENIVHIYKTMLERNQ</sequence>
<feature type="binding site" evidence="17">
    <location>
        <position position="470"/>
    </location>
    <ligand>
        <name>substrate</name>
    </ligand>
</feature>
<dbReference type="InterPro" id="IPR055152">
    <property type="entry name" value="Transketolase-like_C_2"/>
</dbReference>
<dbReference type="RefSeq" id="WP_089530937.1">
    <property type="nucleotide sequence ID" value="NZ_CP022437.1"/>
</dbReference>
<dbReference type="EMBL" id="CP022437">
    <property type="protein sequence ID" value="ASN04303.1"/>
    <property type="molecule type" value="Genomic_DNA"/>
</dbReference>
<comment type="cofactor">
    <cofactor evidence="18">
        <name>thiamine diphosphate</name>
        <dbReference type="ChEBI" id="CHEBI:58937"/>
    </cofactor>
    <text evidence="18">Binds 1 thiamine pyrophosphate per subunit. During the reaction, the substrate forms a covalent intermediate with the cofactor.</text>
</comment>
<dbReference type="PROSITE" id="PS00802">
    <property type="entry name" value="TRANSKETOLASE_2"/>
    <property type="match status" value="1"/>
</dbReference>
<comment type="cofactor">
    <cofactor evidence="3">
        <name>Co(2+)</name>
        <dbReference type="ChEBI" id="CHEBI:48828"/>
    </cofactor>
</comment>
<dbReference type="PANTHER" id="PTHR43522">
    <property type="entry name" value="TRANSKETOLASE"/>
    <property type="match status" value="1"/>
</dbReference>
<dbReference type="InterPro" id="IPR005478">
    <property type="entry name" value="Transketolase_bac-like"/>
</dbReference>
<dbReference type="CDD" id="cd07033">
    <property type="entry name" value="TPP_PYR_DXS_TK_like"/>
    <property type="match status" value="1"/>
</dbReference>
<dbReference type="OrthoDB" id="8732661at2"/>
<feature type="binding site" evidence="19">
    <location>
        <position position="161"/>
    </location>
    <ligand>
        <name>Mg(2+)</name>
        <dbReference type="ChEBI" id="CHEBI:18420"/>
    </ligand>
</feature>
<feature type="binding site" evidence="19">
    <location>
        <position position="193"/>
    </location>
    <ligand>
        <name>Mg(2+)</name>
        <dbReference type="ChEBI" id="CHEBI:18420"/>
    </ligand>
</feature>
<evidence type="ECO:0000313" key="23">
    <source>
        <dbReference type="Proteomes" id="UP000204391"/>
    </source>
</evidence>
<dbReference type="InterPro" id="IPR020826">
    <property type="entry name" value="Transketolase_BS"/>
</dbReference>
<evidence type="ECO:0000256" key="12">
    <source>
        <dbReference type="ARBA" id="ARBA00022842"/>
    </source>
</evidence>
<evidence type="ECO:0000256" key="2">
    <source>
        <dbReference type="ARBA" id="ARBA00001936"/>
    </source>
</evidence>
<evidence type="ECO:0000256" key="9">
    <source>
        <dbReference type="ARBA" id="ARBA00022679"/>
    </source>
</evidence>
<reference evidence="22 23" key="1">
    <citation type="journal article" date="2003" name="Int. J. Syst. Evol. Microbiol.">
        <title>Virgibacillus carmonensis sp. nov., Virgibacillus necropolis sp. nov. and Virgibacillus picturae sp. nov., three novel species isolated from deteriorated mural paintings, transfer of the species of the genus salibacillus to Virgibacillus, as Virgibacillus marismortui comb. nov. and Virgibacillus salexigens comb. nov., and emended description of the genus Virgibacillus.</title>
        <authorList>
            <person name="Heyrman J."/>
            <person name="Logan N.A."/>
            <person name="Busse H.J."/>
            <person name="Balcaen A."/>
            <person name="Lebbe L."/>
            <person name="Rodriguez-Diaz M."/>
            <person name="Swings J."/>
            <person name="De Vos P."/>
        </authorList>
    </citation>
    <scope>NUCLEOTIDE SEQUENCE [LARGE SCALE GENOMIC DNA]</scope>
    <source>
        <strain evidence="22 23">LMG 19488</strain>
    </source>
</reference>
<comment type="catalytic activity">
    <reaction evidence="14">
        <text>D-sedoheptulose 7-phosphate + D-glyceraldehyde 3-phosphate = aldehydo-D-ribose 5-phosphate + D-xylulose 5-phosphate</text>
        <dbReference type="Rhea" id="RHEA:10508"/>
        <dbReference type="ChEBI" id="CHEBI:57483"/>
        <dbReference type="ChEBI" id="CHEBI:57737"/>
        <dbReference type="ChEBI" id="CHEBI:58273"/>
        <dbReference type="ChEBI" id="CHEBI:59776"/>
        <dbReference type="EC" id="2.2.1.1"/>
    </reaction>
</comment>
<keyword evidence="9" id="KW-0808">Transferase</keyword>
<feature type="binding site" evidence="18">
    <location>
        <position position="267"/>
    </location>
    <ligand>
        <name>thiamine diphosphate</name>
        <dbReference type="ChEBI" id="CHEBI:58937"/>
    </ligand>
</feature>
<gene>
    <name evidence="22" type="primary">tkt</name>
    <name evidence="22" type="ORF">CFK40_04400</name>
</gene>
<dbReference type="EC" id="2.2.1.1" evidence="7 15"/>
<keyword evidence="12 19" id="KW-0460">Magnesium</keyword>
<dbReference type="InterPro" id="IPR009014">
    <property type="entry name" value="Transketo_C/PFOR_II"/>
</dbReference>
<feature type="site" description="Important for catalytic activity" evidence="20">
    <location>
        <position position="32"/>
    </location>
</feature>
<feature type="binding site" evidence="18">
    <location>
        <position position="438"/>
    </location>
    <ligand>
        <name>thiamine diphosphate</name>
        <dbReference type="ChEBI" id="CHEBI:58937"/>
    </ligand>
</feature>
<evidence type="ECO:0000256" key="19">
    <source>
        <dbReference type="PIRSR" id="PIRSR605478-4"/>
    </source>
</evidence>
<comment type="cofactor">
    <cofactor evidence="2">
        <name>Mn(2+)</name>
        <dbReference type="ChEBI" id="CHEBI:29035"/>
    </cofactor>
</comment>
<evidence type="ECO:0000256" key="17">
    <source>
        <dbReference type="PIRSR" id="PIRSR605478-2"/>
    </source>
</evidence>
<feature type="binding site" evidence="17">
    <location>
        <position position="267"/>
    </location>
    <ligand>
        <name>substrate</name>
    </ligand>
</feature>
<dbReference type="InterPro" id="IPR005475">
    <property type="entry name" value="Transketolase-like_Pyr-bd"/>
</dbReference>
<dbReference type="InterPro" id="IPR033247">
    <property type="entry name" value="Transketolase_fam"/>
</dbReference>
<feature type="binding site" evidence="17">
    <location>
        <position position="521"/>
    </location>
    <ligand>
        <name>substrate</name>
    </ligand>
</feature>
<comment type="cofactor">
    <cofactor evidence="1">
        <name>Ca(2+)</name>
        <dbReference type="ChEBI" id="CHEBI:29108"/>
    </cofactor>
</comment>
<keyword evidence="11" id="KW-0106">Calcium</keyword>
<keyword evidence="10 19" id="KW-0479">Metal-binding</keyword>
<feature type="binding site" evidence="18">
    <location>
        <position position="162"/>
    </location>
    <ligand>
        <name>thiamine diphosphate</name>
        <dbReference type="ChEBI" id="CHEBI:58937"/>
    </ligand>
</feature>